<keyword evidence="5" id="KW-0808">Transferase</keyword>
<evidence type="ECO:0000313" key="14">
    <source>
        <dbReference type="Proteomes" id="UP000240419"/>
    </source>
</evidence>
<dbReference type="GO" id="GO:0016036">
    <property type="term" value="P:cellular response to phosphate starvation"/>
    <property type="evidence" value="ECO:0007669"/>
    <property type="project" value="TreeGrafter"/>
</dbReference>
<dbReference type="InterPro" id="IPR004358">
    <property type="entry name" value="Sig_transdc_His_kin-like_C"/>
</dbReference>
<dbReference type="EMBL" id="PXZM01000051">
    <property type="protein sequence ID" value="PSJ86972.1"/>
    <property type="molecule type" value="Genomic_DNA"/>
</dbReference>
<comment type="catalytic activity">
    <reaction evidence="1">
        <text>ATP + protein L-histidine = ADP + protein N-phospho-L-histidine.</text>
        <dbReference type="EC" id="2.7.13.3"/>
    </reaction>
</comment>
<comment type="subcellular location">
    <subcellularLocation>
        <location evidence="2">Cell membrane</location>
        <topology evidence="2">Multi-pass membrane protein</topology>
    </subcellularLocation>
</comment>
<keyword evidence="10 11" id="KW-0472">Membrane</keyword>
<comment type="caution">
    <text evidence="13">The sequence shown here is derived from an EMBL/GenBank/DDBJ whole genome shotgun (WGS) entry which is preliminary data.</text>
</comment>
<keyword evidence="4" id="KW-0597">Phosphoprotein</keyword>
<dbReference type="InterPro" id="IPR036890">
    <property type="entry name" value="HATPase_C_sf"/>
</dbReference>
<keyword evidence="9" id="KW-0902">Two-component regulatory system</keyword>
<keyword evidence="11" id="KW-0812">Transmembrane</keyword>
<accession>A0A2P7UIY9</accession>
<evidence type="ECO:0000256" key="2">
    <source>
        <dbReference type="ARBA" id="ARBA00004651"/>
    </source>
</evidence>
<dbReference type="InterPro" id="IPR050351">
    <property type="entry name" value="BphY/WalK/GraS-like"/>
</dbReference>
<evidence type="ECO:0000313" key="13">
    <source>
        <dbReference type="EMBL" id="PSJ86972.1"/>
    </source>
</evidence>
<dbReference type="CDD" id="cd00082">
    <property type="entry name" value="HisKA"/>
    <property type="match status" value="1"/>
</dbReference>
<dbReference type="PANTHER" id="PTHR45453">
    <property type="entry name" value="PHOSPHATE REGULON SENSOR PROTEIN PHOR"/>
    <property type="match status" value="1"/>
</dbReference>
<dbReference type="RefSeq" id="WP_106841756.1">
    <property type="nucleotide sequence ID" value="NZ_JBCNIW010000050.1"/>
</dbReference>
<evidence type="ECO:0000256" key="5">
    <source>
        <dbReference type="ARBA" id="ARBA00022679"/>
    </source>
</evidence>
<dbReference type="OrthoDB" id="9813151at2"/>
<dbReference type="SMART" id="SM00387">
    <property type="entry name" value="HATPase_c"/>
    <property type="match status" value="1"/>
</dbReference>
<dbReference type="FunFam" id="3.30.565.10:FF:000006">
    <property type="entry name" value="Sensor histidine kinase WalK"/>
    <property type="match status" value="1"/>
</dbReference>
<dbReference type="PROSITE" id="PS50109">
    <property type="entry name" value="HIS_KIN"/>
    <property type="match status" value="1"/>
</dbReference>
<feature type="domain" description="Histidine kinase" evidence="12">
    <location>
        <begin position="214"/>
        <end position="431"/>
    </location>
</feature>
<keyword evidence="11" id="KW-1133">Transmembrane helix</keyword>
<dbReference type="GO" id="GO:0005886">
    <property type="term" value="C:plasma membrane"/>
    <property type="evidence" value="ECO:0007669"/>
    <property type="project" value="UniProtKB-SubCell"/>
</dbReference>
<name>A0A2P7UIY9_9BACL</name>
<dbReference type="EC" id="2.7.13.3" evidence="3"/>
<keyword evidence="14" id="KW-1185">Reference proteome</keyword>
<dbReference type="SUPFAM" id="SSF55874">
    <property type="entry name" value="ATPase domain of HSP90 chaperone/DNA topoisomerase II/histidine kinase"/>
    <property type="match status" value="1"/>
</dbReference>
<dbReference type="PANTHER" id="PTHR45453:SF1">
    <property type="entry name" value="PHOSPHATE REGULON SENSOR PROTEIN PHOR"/>
    <property type="match status" value="1"/>
</dbReference>
<evidence type="ECO:0000256" key="11">
    <source>
        <dbReference type="SAM" id="Phobius"/>
    </source>
</evidence>
<dbReference type="GO" id="GO:0000155">
    <property type="term" value="F:phosphorelay sensor kinase activity"/>
    <property type="evidence" value="ECO:0007669"/>
    <property type="project" value="InterPro"/>
</dbReference>
<evidence type="ECO:0000256" key="8">
    <source>
        <dbReference type="ARBA" id="ARBA00022840"/>
    </source>
</evidence>
<evidence type="ECO:0000256" key="4">
    <source>
        <dbReference type="ARBA" id="ARBA00022553"/>
    </source>
</evidence>
<evidence type="ECO:0000256" key="9">
    <source>
        <dbReference type="ARBA" id="ARBA00023012"/>
    </source>
</evidence>
<dbReference type="InterPro" id="IPR003594">
    <property type="entry name" value="HATPase_dom"/>
</dbReference>
<dbReference type="PRINTS" id="PR00344">
    <property type="entry name" value="BCTRLSENSOR"/>
</dbReference>
<keyword evidence="7 13" id="KW-0418">Kinase</keyword>
<dbReference type="GO" id="GO:0005524">
    <property type="term" value="F:ATP binding"/>
    <property type="evidence" value="ECO:0007669"/>
    <property type="project" value="UniProtKB-KW"/>
</dbReference>
<keyword evidence="6" id="KW-0547">Nucleotide-binding</keyword>
<reference evidence="13 14" key="1">
    <citation type="submission" date="2018-03" db="EMBL/GenBank/DDBJ databases">
        <title>Brevisbacillus phylogenomics.</title>
        <authorList>
            <person name="Dunlap C."/>
        </authorList>
    </citation>
    <scope>NUCLEOTIDE SEQUENCE [LARGE SCALE GENOMIC DNA]</scope>
    <source>
        <strain evidence="13 14">NRRL NRS-1210</strain>
    </source>
</reference>
<dbReference type="SMART" id="SM00388">
    <property type="entry name" value="HisKA"/>
    <property type="match status" value="1"/>
</dbReference>
<organism evidence="13 14">
    <name type="scientific">Brevibacillus fortis</name>
    <dbReference type="NCBI Taxonomy" id="2126352"/>
    <lineage>
        <taxon>Bacteria</taxon>
        <taxon>Bacillati</taxon>
        <taxon>Bacillota</taxon>
        <taxon>Bacilli</taxon>
        <taxon>Bacillales</taxon>
        <taxon>Paenibacillaceae</taxon>
        <taxon>Brevibacillus</taxon>
    </lineage>
</organism>
<evidence type="ECO:0000256" key="1">
    <source>
        <dbReference type="ARBA" id="ARBA00000085"/>
    </source>
</evidence>
<evidence type="ECO:0000256" key="6">
    <source>
        <dbReference type="ARBA" id="ARBA00022741"/>
    </source>
</evidence>
<dbReference type="Gene3D" id="3.30.565.10">
    <property type="entry name" value="Histidine kinase-like ATPase, C-terminal domain"/>
    <property type="match status" value="1"/>
</dbReference>
<dbReference type="AlphaFoldDB" id="A0A2P7UIY9"/>
<keyword evidence="8" id="KW-0067">ATP-binding</keyword>
<feature type="transmembrane region" description="Helical" evidence="11">
    <location>
        <begin position="171"/>
        <end position="194"/>
    </location>
</feature>
<dbReference type="InterPro" id="IPR005467">
    <property type="entry name" value="His_kinase_dom"/>
</dbReference>
<dbReference type="Pfam" id="PF02518">
    <property type="entry name" value="HATPase_c"/>
    <property type="match status" value="1"/>
</dbReference>
<dbReference type="GO" id="GO:0004721">
    <property type="term" value="F:phosphoprotein phosphatase activity"/>
    <property type="evidence" value="ECO:0007669"/>
    <property type="project" value="TreeGrafter"/>
</dbReference>
<gene>
    <name evidence="13" type="ORF">C7R93_27400</name>
</gene>
<dbReference type="SUPFAM" id="SSF47384">
    <property type="entry name" value="Homodimeric domain of signal transducing histidine kinase"/>
    <property type="match status" value="1"/>
</dbReference>
<dbReference type="Gene3D" id="1.10.287.130">
    <property type="match status" value="1"/>
</dbReference>
<dbReference type="InterPro" id="IPR036097">
    <property type="entry name" value="HisK_dim/P_sf"/>
</dbReference>
<proteinExistence type="predicted"/>
<evidence type="ECO:0000259" key="12">
    <source>
        <dbReference type="PROSITE" id="PS50109"/>
    </source>
</evidence>
<evidence type="ECO:0000256" key="10">
    <source>
        <dbReference type="ARBA" id="ARBA00023136"/>
    </source>
</evidence>
<evidence type="ECO:0000256" key="3">
    <source>
        <dbReference type="ARBA" id="ARBA00012438"/>
    </source>
</evidence>
<sequence length="431" mass="49277">MMFQKTRIRLVTLNVVVVLLLLNGLGSAVYYTMKYRLYSQVDQEMTKVSQRLAVDSLPRLHRINDDPFPYNRQERKKFNDLDRRYVLLVWDSFGRVIGTAFGERLEPKEYAEFQHNGKADGIETKTVNGQVYRVQTVTVPKKVVVGNRIQTAYQFQLIYNLAPEQNMLDSLLYVVVIGDIISIVIAIVAGWFLARKALIPIQVSWEKQQQFIADASHELRTPLTAIRVNLERLFRHPDHTIEQESEKIMIGMQEAKRLSKLVSDLLTLARSDSNELQIMNQTLRLDEVAMKCTQVFAQLAIAREIRLETDIQQPIEMVGDQERLHQLMVILLDNALKYTNKDGRIYVACKKEGSRVSILVKDSGIGISKDDIPYLFDRFFRVDKMRSRATEGTGLGLSIAKWIVDAHHGKIQVSSEVGIGTSFLVTLPIKP</sequence>
<protein>
    <recommendedName>
        <fullName evidence="3">histidine kinase</fullName>
        <ecNumber evidence="3">2.7.13.3</ecNumber>
    </recommendedName>
</protein>
<dbReference type="Proteomes" id="UP000240419">
    <property type="component" value="Unassembled WGS sequence"/>
</dbReference>
<dbReference type="InterPro" id="IPR003661">
    <property type="entry name" value="HisK_dim/P_dom"/>
</dbReference>
<dbReference type="Pfam" id="PF00512">
    <property type="entry name" value="HisKA"/>
    <property type="match status" value="1"/>
</dbReference>
<evidence type="ECO:0000256" key="7">
    <source>
        <dbReference type="ARBA" id="ARBA00022777"/>
    </source>
</evidence>
<dbReference type="FunFam" id="1.10.287.130:FF:000001">
    <property type="entry name" value="Two-component sensor histidine kinase"/>
    <property type="match status" value="1"/>
</dbReference>